<dbReference type="CDD" id="cd03275">
    <property type="entry name" value="ABC_SMC1_euk"/>
    <property type="match status" value="1"/>
</dbReference>
<feature type="region of interest" description="Disordered" evidence="10">
    <location>
        <begin position="695"/>
        <end position="720"/>
    </location>
</feature>
<comment type="subcellular location">
    <subcellularLocation>
        <location evidence="2">Chromosome</location>
    </subcellularLocation>
    <subcellularLocation>
        <location evidence="1 8">Nucleus</location>
    </subcellularLocation>
</comment>
<dbReference type="Gene3D" id="1.20.1060.20">
    <property type="match status" value="1"/>
</dbReference>
<dbReference type="PANTHER" id="PTHR18937">
    <property type="entry name" value="STRUCTURAL MAINTENANCE OF CHROMOSOMES SMC FAMILY MEMBER"/>
    <property type="match status" value="1"/>
</dbReference>
<dbReference type="InterPro" id="IPR024704">
    <property type="entry name" value="SMC"/>
</dbReference>
<evidence type="ECO:0000256" key="5">
    <source>
        <dbReference type="ARBA" id="ARBA00023054"/>
    </source>
</evidence>
<evidence type="ECO:0000259" key="11">
    <source>
        <dbReference type="SMART" id="SM00968"/>
    </source>
</evidence>
<feature type="coiled-coil region" evidence="9">
    <location>
        <begin position="167"/>
        <end position="220"/>
    </location>
</feature>
<keyword evidence="4" id="KW-0158">Chromosome</keyword>
<dbReference type="InterPro" id="IPR027417">
    <property type="entry name" value="P-loop_NTPase"/>
</dbReference>
<dbReference type="SUPFAM" id="SSF75553">
    <property type="entry name" value="Smc hinge domain"/>
    <property type="match status" value="1"/>
</dbReference>
<dbReference type="Gene3D" id="3.30.70.1620">
    <property type="match status" value="1"/>
</dbReference>
<dbReference type="GO" id="GO:0016887">
    <property type="term" value="F:ATP hydrolysis activity"/>
    <property type="evidence" value="ECO:0007669"/>
    <property type="project" value="InterPro"/>
</dbReference>
<evidence type="ECO:0000256" key="9">
    <source>
        <dbReference type="SAM" id="Coils"/>
    </source>
</evidence>
<proteinExistence type="inferred from homology"/>
<feature type="coiled-coil region" evidence="9">
    <location>
        <begin position="996"/>
        <end position="1023"/>
    </location>
</feature>
<feature type="coiled-coil region" evidence="9">
    <location>
        <begin position="832"/>
        <end position="929"/>
    </location>
</feature>
<dbReference type="EMBL" id="AHAT01035265">
    <property type="status" value="NOT_ANNOTATED_CDS"/>
    <property type="molecule type" value="Genomic_DNA"/>
</dbReference>
<dbReference type="OMA" id="HKARCWD"/>
<keyword evidence="6 8" id="KW-0539">Nucleus</keyword>
<reference evidence="13" key="1">
    <citation type="submission" date="2011-12" db="EMBL/GenBank/DDBJ databases">
        <title>The Draft Genome of Lepisosteus oculatus.</title>
        <authorList>
            <consortium name="The Broad Institute Genome Assembly &amp; Analysis Group"/>
            <consortium name="Computational R&amp;D Group"/>
            <consortium name="and Sequencing Platform"/>
            <person name="Di Palma F."/>
            <person name="Alfoldi J."/>
            <person name="Johnson J."/>
            <person name="Berlin A."/>
            <person name="Gnerre S."/>
            <person name="Jaffe D."/>
            <person name="MacCallum I."/>
            <person name="Young S."/>
            <person name="Walker B.J."/>
            <person name="Lander E.S."/>
            <person name="Lindblad-Toh K."/>
        </authorList>
    </citation>
    <scope>NUCLEOTIDE SEQUENCE [LARGE SCALE GENOMIC DNA]</scope>
</reference>
<dbReference type="GO" id="GO:0030893">
    <property type="term" value="C:meiotic cohesin complex"/>
    <property type="evidence" value="ECO:0000318"/>
    <property type="project" value="GO_Central"/>
</dbReference>
<dbReference type="Bgee" id="ENSLOCG00000017088">
    <property type="expression patterns" value="Expressed in testis and 2 other cell types or tissues"/>
</dbReference>
<evidence type="ECO:0000313" key="12">
    <source>
        <dbReference type="Ensembl" id="ENSLOCP00000021118.1"/>
    </source>
</evidence>
<dbReference type="FunCoup" id="W5NKF9">
    <property type="interactions" value="1553"/>
</dbReference>
<dbReference type="Pfam" id="PF02463">
    <property type="entry name" value="SMC_N"/>
    <property type="match status" value="1"/>
</dbReference>
<keyword evidence="7" id="KW-0131">Cell cycle</keyword>
<dbReference type="GeneTree" id="ENSGT00940000157633"/>
<evidence type="ECO:0000256" key="10">
    <source>
        <dbReference type="SAM" id="MobiDB-lite"/>
    </source>
</evidence>
<dbReference type="EMBL" id="AHAT01035267">
    <property type="status" value="NOT_ANNOTATED_CDS"/>
    <property type="molecule type" value="Genomic_DNA"/>
</dbReference>
<dbReference type="eggNOG" id="KOG0018">
    <property type="taxonomic scope" value="Eukaryota"/>
</dbReference>
<dbReference type="EMBL" id="AHAT01035271">
    <property type="status" value="NOT_ANNOTATED_CDS"/>
    <property type="molecule type" value="Genomic_DNA"/>
</dbReference>
<organism evidence="12 13">
    <name type="scientific">Lepisosteus oculatus</name>
    <name type="common">Spotted gar</name>
    <dbReference type="NCBI Taxonomy" id="7918"/>
    <lineage>
        <taxon>Eukaryota</taxon>
        <taxon>Metazoa</taxon>
        <taxon>Chordata</taxon>
        <taxon>Craniata</taxon>
        <taxon>Vertebrata</taxon>
        <taxon>Euteleostomi</taxon>
        <taxon>Actinopterygii</taxon>
        <taxon>Neopterygii</taxon>
        <taxon>Holostei</taxon>
        <taxon>Semionotiformes</taxon>
        <taxon>Lepisosteidae</taxon>
        <taxon>Lepisosteus</taxon>
    </lineage>
</organism>
<dbReference type="AlphaFoldDB" id="W5NKF9"/>
<dbReference type="SUPFAM" id="SSF52540">
    <property type="entry name" value="P-loop containing nucleoside triphosphate hydrolases"/>
    <property type="match status" value="1"/>
</dbReference>
<dbReference type="EMBL" id="AHAT01035270">
    <property type="status" value="NOT_ANNOTATED_CDS"/>
    <property type="molecule type" value="Genomic_DNA"/>
</dbReference>
<dbReference type="InterPro" id="IPR036277">
    <property type="entry name" value="SMC_hinge_sf"/>
</dbReference>
<dbReference type="SMART" id="SM00968">
    <property type="entry name" value="SMC_hinge"/>
    <property type="match status" value="1"/>
</dbReference>
<dbReference type="GO" id="GO:0007062">
    <property type="term" value="P:sister chromatid cohesion"/>
    <property type="evidence" value="ECO:0000318"/>
    <property type="project" value="GO_Central"/>
</dbReference>
<dbReference type="EMBL" id="AHAT01035262">
    <property type="status" value="NOT_ANNOTATED_CDS"/>
    <property type="molecule type" value="Genomic_DNA"/>
</dbReference>
<dbReference type="EMBL" id="AHAT01035268">
    <property type="status" value="NOT_ANNOTATED_CDS"/>
    <property type="molecule type" value="Genomic_DNA"/>
</dbReference>
<dbReference type="GO" id="GO:0003677">
    <property type="term" value="F:DNA binding"/>
    <property type="evidence" value="ECO:0000318"/>
    <property type="project" value="GO_Central"/>
</dbReference>
<dbReference type="Ensembl" id="ENSLOCT00000021154.1">
    <property type="protein sequence ID" value="ENSLOCP00000021118.1"/>
    <property type="gene ID" value="ENSLOCG00000017088.1"/>
</dbReference>
<evidence type="ECO:0000256" key="6">
    <source>
        <dbReference type="ARBA" id="ARBA00023242"/>
    </source>
</evidence>
<evidence type="ECO:0000313" key="13">
    <source>
        <dbReference type="Proteomes" id="UP000018468"/>
    </source>
</evidence>
<evidence type="ECO:0000256" key="3">
    <source>
        <dbReference type="ARBA" id="ARBA00005597"/>
    </source>
</evidence>
<dbReference type="PIRSF" id="PIRSF005719">
    <property type="entry name" value="SMC"/>
    <property type="match status" value="1"/>
</dbReference>
<dbReference type="STRING" id="7918.ENSLOCP00000021118"/>
<sequence length="1233" mass="140058">MVYLKQLEVENFKSWRGRQVIGPFKRFNCIVGTNGSGKSNVMDALCFALGERAGCLRVKHARDLVHGAHIGVPVPGAAGVAVTFCEVPGEEEEEEEEKTFSRTITGDTSEYRINGTLVALSRYTSELQRLGIIVKARNCFVFQGAVESIAMMKPRERTQLFERISSSADLAEEYEAKKRATQKAEENAQFLYNRKKVVSVEQKEAKLEQVEAQKYQALAAAHERDTLQLHLCRLYYNGRSADGLSAALRLRDPAVEGKLQLVITIVRTIMTVGQVTESSSLRRGSIYFNKLCSSEQDYSPTALQYCLTSATTYQGMLYKSVEKRDPAELKVDRSFLQDSQDWDANVMTSVFLKGARWRRYLFIICFTLPLLKIQASLLNPANLQQLFCHLHILHKRASVFMDLQTADLQFHPNATIMISIGFCGALIMLQENIKHIQTQMEDYLRRAEKLEDYRTSCKCPLSRNVVPNSQGAQGNQVCHRISLPHSSALTNVRKEVGNHVCILNRQRVARCDRCYLIATRWFSPPNKFGRLFDLCHPIHKKYQLAVTKLFGKYLSAIVVTTERVAGRTFFSFPPARRRASSSFPPAQVRPLNERLREVKGAKMAVDVVQSASPPLKRAVQFVCGNGLVCETLKEARQIAFGGPERLKTVALDGTLFLKSGVISGGSSDLRSRARCWDEKEMDVLKEQRDRLTRELQSPLSWTPHQSPLSRTPHQSPTGDHTLGYSLSHIRSRHDSHHAELLLCFRAEFTSSCLLVVDAVLHLSKVRLRLRIVLFRHEKWGYWIEDAVFLDFCIEIGVANIREYEDEHIKQQQETDKKRLQFETQKTRLGTQLDYELEQLQKQRKKIQELEETIDQEERRIAEQKKVEDDLLRAVDEATAALLDLKNRLAAKTAEVNSAKEEAERRVKGLQEVSRQLGRMQKEVLSLETSVEQKKMERHNILLSCKILGLPIPFLSGSLDDISEVQVRAQSGRPPLRAARETGGPVFLRHPQLDSEMESGLEDGKEIQAQLERLEQAARAQEDVLKRSTAPNLKVLEKMCRVQEKFQEVAHEFEASRRAANKARLEFEQVKARRYQLFSQCFEHVCVAIDQIYKRLCRNTSAQAFLSPENPEEPYLEGINYNCVSPGKRFMPMDNLSGGEKSIAALALVFAVNSYRPAPFFVMDEVDAALDNTNIGKVTSYIREQSREDFQMIVISLKEEFYSQADSLLGVYPEFDGGMCSHILSLDLTPFPLT</sequence>
<dbReference type="InParanoid" id="W5NKF9"/>
<keyword evidence="5 9" id="KW-0175">Coiled coil</keyword>
<dbReference type="EMBL" id="AHAT01035266">
    <property type="status" value="NOT_ANNOTATED_CDS"/>
    <property type="molecule type" value="Genomic_DNA"/>
</dbReference>
<dbReference type="GO" id="GO:0005524">
    <property type="term" value="F:ATP binding"/>
    <property type="evidence" value="ECO:0007669"/>
    <property type="project" value="InterPro"/>
</dbReference>
<reference evidence="12" key="2">
    <citation type="submission" date="2025-08" db="UniProtKB">
        <authorList>
            <consortium name="Ensembl"/>
        </authorList>
    </citation>
    <scope>IDENTIFICATION</scope>
</reference>
<dbReference type="Gene3D" id="3.40.50.300">
    <property type="entry name" value="P-loop containing nucleotide triphosphate hydrolases"/>
    <property type="match status" value="2"/>
</dbReference>
<evidence type="ECO:0000256" key="7">
    <source>
        <dbReference type="ARBA" id="ARBA00023306"/>
    </source>
</evidence>
<comment type="similarity">
    <text evidence="3">Belongs to the SMC family. SMC1 subfamily.</text>
</comment>
<evidence type="ECO:0000256" key="4">
    <source>
        <dbReference type="ARBA" id="ARBA00022454"/>
    </source>
</evidence>
<feature type="domain" description="SMC hinge" evidence="11">
    <location>
        <begin position="525"/>
        <end position="639"/>
    </location>
</feature>
<evidence type="ECO:0000256" key="8">
    <source>
        <dbReference type="PIRNR" id="PIRNR005719"/>
    </source>
</evidence>
<dbReference type="InterPro" id="IPR003395">
    <property type="entry name" value="RecF/RecN/SMC_N"/>
</dbReference>
<dbReference type="InterPro" id="IPR028468">
    <property type="entry name" value="Smc1_ABC"/>
</dbReference>
<reference evidence="12" key="3">
    <citation type="submission" date="2025-09" db="UniProtKB">
        <authorList>
            <consortium name="Ensembl"/>
        </authorList>
    </citation>
    <scope>IDENTIFICATION</scope>
</reference>
<feature type="compositionally biased region" description="Polar residues" evidence="10">
    <location>
        <begin position="695"/>
        <end position="718"/>
    </location>
</feature>
<keyword evidence="13" id="KW-1185">Reference proteome</keyword>
<dbReference type="Proteomes" id="UP000018468">
    <property type="component" value="Linkage group LG8"/>
</dbReference>
<protein>
    <recommendedName>
        <fullName evidence="8">Structural maintenance of chromosomes protein</fullName>
    </recommendedName>
</protein>
<dbReference type="GO" id="GO:0005634">
    <property type="term" value="C:nucleus"/>
    <property type="evidence" value="ECO:0000318"/>
    <property type="project" value="GO_Central"/>
</dbReference>
<dbReference type="EMBL" id="AHAT01035269">
    <property type="status" value="NOT_ANNOTATED_CDS"/>
    <property type="molecule type" value="Genomic_DNA"/>
</dbReference>
<dbReference type="PANTHER" id="PTHR18937:SF147">
    <property type="entry name" value="STRUCTURAL MAINTENANCE OF CHROMOSOMES PROTEIN 1B"/>
    <property type="match status" value="1"/>
</dbReference>
<evidence type="ECO:0000256" key="2">
    <source>
        <dbReference type="ARBA" id="ARBA00004286"/>
    </source>
</evidence>
<name>W5NKF9_LEPOC</name>
<dbReference type="EMBL" id="AHAT01035264">
    <property type="status" value="NOT_ANNOTATED_CDS"/>
    <property type="molecule type" value="Genomic_DNA"/>
</dbReference>
<dbReference type="EMBL" id="AHAT01035263">
    <property type="status" value="NOT_ANNOTATED_CDS"/>
    <property type="molecule type" value="Genomic_DNA"/>
</dbReference>
<evidence type="ECO:0000256" key="1">
    <source>
        <dbReference type="ARBA" id="ARBA00004123"/>
    </source>
</evidence>
<feature type="coiled-coil region" evidence="9">
    <location>
        <begin position="426"/>
        <end position="453"/>
    </location>
</feature>
<accession>W5NKF9</accession>
<dbReference type="Pfam" id="PF06470">
    <property type="entry name" value="SMC_hinge"/>
    <property type="match status" value="1"/>
</dbReference>
<dbReference type="InterPro" id="IPR010935">
    <property type="entry name" value="SMC_hinge"/>
</dbReference>
<dbReference type="HOGENOM" id="CLU_001042_0_2_1"/>